<organism evidence="2 3">
    <name type="scientific">Aurantiacibacter atlanticus</name>
    <dbReference type="NCBI Taxonomy" id="1648404"/>
    <lineage>
        <taxon>Bacteria</taxon>
        <taxon>Pseudomonadati</taxon>
        <taxon>Pseudomonadota</taxon>
        <taxon>Alphaproteobacteria</taxon>
        <taxon>Sphingomonadales</taxon>
        <taxon>Erythrobacteraceae</taxon>
        <taxon>Aurantiacibacter</taxon>
    </lineage>
</organism>
<reference evidence="2 3" key="1">
    <citation type="journal article" date="2015" name="Int. J. Syst. Evol. Microbiol.">
        <title>Erythrobacter atlanticus sp. nov., a bacterium from ocean sediment able to degrade polycyclic aromatic hydrocarbons.</title>
        <authorList>
            <person name="Zhuang L."/>
            <person name="Liu Y."/>
            <person name="Wang L."/>
            <person name="Wang W."/>
            <person name="Shao Z."/>
        </authorList>
    </citation>
    <scope>NUCLEOTIDE SEQUENCE [LARGE SCALE GENOMIC DNA]</scope>
    <source>
        <strain evidence="3">s21-N3</strain>
    </source>
</reference>
<dbReference type="Pfam" id="PF00565">
    <property type="entry name" value="SNase"/>
    <property type="match status" value="1"/>
</dbReference>
<dbReference type="AlphaFoldDB" id="A0A0H4VHS4"/>
<dbReference type="STRING" id="1648404.CP97_11545"/>
<keyword evidence="3" id="KW-1185">Reference proteome</keyword>
<dbReference type="EMBL" id="CP011310">
    <property type="protein sequence ID" value="AKQ42529.2"/>
    <property type="molecule type" value="Genomic_DNA"/>
</dbReference>
<feature type="domain" description="TNase-like" evidence="1">
    <location>
        <begin position="1"/>
        <end position="86"/>
    </location>
</feature>
<evidence type="ECO:0000259" key="1">
    <source>
        <dbReference type="PROSITE" id="PS50830"/>
    </source>
</evidence>
<name>A0A0H4VHS4_9SPHN</name>
<dbReference type="InterPro" id="IPR035437">
    <property type="entry name" value="SNase_OB-fold_sf"/>
</dbReference>
<gene>
    <name evidence="2" type="ORF">CP97_11545</name>
</gene>
<dbReference type="InterPro" id="IPR016071">
    <property type="entry name" value="Staphylococal_nuclease_OB-fold"/>
</dbReference>
<dbReference type="KEGG" id="ery:CP97_11545"/>
<dbReference type="PROSITE" id="PS50830">
    <property type="entry name" value="TNASE_3"/>
    <property type="match status" value="1"/>
</dbReference>
<accession>A0A0H4VHS4</accession>
<dbReference type="Gene3D" id="2.40.50.90">
    <property type="match status" value="1"/>
</dbReference>
<dbReference type="Proteomes" id="UP000059113">
    <property type="component" value="Chromosome"/>
</dbReference>
<sequence length="95" mass="10536">MDGDTFWLDRVKYRIADIDAPEVSNPQCRAEAEAASRATARLLALLNAGPSELHTQGLDRYGRSLTTVSRNGRSLGAVLVQEGYARQWGDRRGWC</sequence>
<dbReference type="SUPFAM" id="SSF50199">
    <property type="entry name" value="Staphylococcal nuclease"/>
    <property type="match status" value="1"/>
</dbReference>
<evidence type="ECO:0000313" key="2">
    <source>
        <dbReference type="EMBL" id="AKQ42529.2"/>
    </source>
</evidence>
<evidence type="ECO:0000313" key="3">
    <source>
        <dbReference type="Proteomes" id="UP000059113"/>
    </source>
</evidence>
<reference evidence="3" key="2">
    <citation type="submission" date="2015-04" db="EMBL/GenBank/DDBJ databases">
        <title>The complete genome sequence of Erythrobacter sp. s21-N3.</title>
        <authorList>
            <person name="Zhuang L."/>
            <person name="Liu Y."/>
            <person name="Shao Z."/>
        </authorList>
    </citation>
    <scope>NUCLEOTIDE SEQUENCE [LARGE SCALE GENOMIC DNA]</scope>
    <source>
        <strain evidence="3">s21-N3</strain>
    </source>
</reference>
<protein>
    <submittedName>
        <fullName evidence="2">Nuclease</fullName>
    </submittedName>
</protein>
<proteinExistence type="predicted"/>